<dbReference type="EMBL" id="JBHTKA010000008">
    <property type="protein sequence ID" value="MFD1002125.1"/>
    <property type="molecule type" value="Genomic_DNA"/>
</dbReference>
<proteinExistence type="predicted"/>
<organism evidence="2 3">
    <name type="scientific">Ohtaekwangia kribbensis</name>
    <dbReference type="NCBI Taxonomy" id="688913"/>
    <lineage>
        <taxon>Bacteria</taxon>
        <taxon>Pseudomonadati</taxon>
        <taxon>Bacteroidota</taxon>
        <taxon>Cytophagia</taxon>
        <taxon>Cytophagales</taxon>
        <taxon>Fulvivirgaceae</taxon>
        <taxon>Ohtaekwangia</taxon>
    </lineage>
</organism>
<protein>
    <submittedName>
        <fullName evidence="2">DUF1801 domain-containing protein</fullName>
    </submittedName>
</protein>
<keyword evidence="3" id="KW-1185">Reference proteome</keyword>
<dbReference type="InterPro" id="IPR014922">
    <property type="entry name" value="YdhG-like"/>
</dbReference>
<evidence type="ECO:0000313" key="2">
    <source>
        <dbReference type="EMBL" id="MFD1002125.1"/>
    </source>
</evidence>
<name>A0ABW3K7U6_9BACT</name>
<reference evidence="3" key="1">
    <citation type="journal article" date="2019" name="Int. J. Syst. Evol. Microbiol.">
        <title>The Global Catalogue of Microorganisms (GCM) 10K type strain sequencing project: providing services to taxonomists for standard genome sequencing and annotation.</title>
        <authorList>
            <consortium name="The Broad Institute Genomics Platform"/>
            <consortium name="The Broad Institute Genome Sequencing Center for Infectious Disease"/>
            <person name="Wu L."/>
            <person name="Ma J."/>
        </authorList>
    </citation>
    <scope>NUCLEOTIDE SEQUENCE [LARGE SCALE GENOMIC DNA]</scope>
    <source>
        <strain evidence="3">CCUG 58938</strain>
    </source>
</reference>
<dbReference type="SUPFAM" id="SSF159888">
    <property type="entry name" value="YdhG-like"/>
    <property type="match status" value="1"/>
</dbReference>
<dbReference type="RefSeq" id="WP_377582929.1">
    <property type="nucleotide sequence ID" value="NZ_JBHTKA010000008.1"/>
</dbReference>
<feature type="domain" description="YdhG-like" evidence="1">
    <location>
        <begin position="3"/>
        <end position="92"/>
    </location>
</feature>
<evidence type="ECO:0000259" key="1">
    <source>
        <dbReference type="Pfam" id="PF08818"/>
    </source>
</evidence>
<accession>A0ABW3K7U6</accession>
<comment type="caution">
    <text evidence="2">The sequence shown here is derived from an EMBL/GenBank/DDBJ whole genome shotgun (WGS) entry which is preliminary data.</text>
</comment>
<dbReference type="Proteomes" id="UP001597112">
    <property type="component" value="Unassembled WGS sequence"/>
</dbReference>
<sequence>MTVLRSWVMDLGRHVEEKMSNKVPHFYFYGQLCYLNPLAEGVEFAFTKGYELSDDAKMLEFKGRKHVKSITFHSVAEAEENEDGIRHILNEAAILNEYHFKRKKQRSTK</sequence>
<evidence type="ECO:0000313" key="3">
    <source>
        <dbReference type="Proteomes" id="UP001597112"/>
    </source>
</evidence>
<dbReference type="Pfam" id="PF08818">
    <property type="entry name" value="DUF1801"/>
    <property type="match status" value="1"/>
</dbReference>
<gene>
    <name evidence="2" type="ORF">ACFQ21_22560</name>
</gene>